<gene>
    <name evidence="2" type="ORF">GGR43_001633</name>
</gene>
<dbReference type="Pfam" id="PF13577">
    <property type="entry name" value="SnoaL_4"/>
    <property type="match status" value="1"/>
</dbReference>
<dbReference type="InterPro" id="IPR037401">
    <property type="entry name" value="SnoaL-like"/>
</dbReference>
<protein>
    <recommendedName>
        <fullName evidence="1">SnoaL-like domain-containing protein</fullName>
    </recommendedName>
</protein>
<keyword evidence="3" id="KW-1185">Reference proteome</keyword>
<reference evidence="2 3" key="1">
    <citation type="submission" date="2020-08" db="EMBL/GenBank/DDBJ databases">
        <title>Genomic Encyclopedia of Type Strains, Phase IV (KMG-IV): sequencing the most valuable type-strain genomes for metagenomic binning, comparative biology and taxonomic classification.</title>
        <authorList>
            <person name="Goeker M."/>
        </authorList>
    </citation>
    <scope>NUCLEOTIDE SEQUENCE [LARGE SCALE GENOMIC DNA]</scope>
    <source>
        <strain evidence="2 3">DSM 26189</strain>
    </source>
</reference>
<proteinExistence type="predicted"/>
<organism evidence="2 3">
    <name type="scientific">Sphingobium jiangsuense</name>
    <dbReference type="NCBI Taxonomy" id="870476"/>
    <lineage>
        <taxon>Bacteria</taxon>
        <taxon>Pseudomonadati</taxon>
        <taxon>Pseudomonadota</taxon>
        <taxon>Alphaproteobacteria</taxon>
        <taxon>Sphingomonadales</taxon>
        <taxon>Sphingomonadaceae</taxon>
        <taxon>Sphingobium</taxon>
    </lineage>
</organism>
<dbReference type="Gene3D" id="3.10.450.50">
    <property type="match status" value="1"/>
</dbReference>
<dbReference type="InterPro" id="IPR032710">
    <property type="entry name" value="NTF2-like_dom_sf"/>
</dbReference>
<dbReference type="RefSeq" id="WP_188071456.1">
    <property type="nucleotide sequence ID" value="NZ_BSPS01000001.1"/>
</dbReference>
<feature type="domain" description="SnoaL-like" evidence="1">
    <location>
        <begin position="12"/>
        <end position="129"/>
    </location>
</feature>
<sequence length="187" mass="21360">MSGADLAARIDRLESLAAIQQLPIRYALAVDGRDMDAWVGLFVPDVQCGRHGTGRAVLRSIIEPAVRTFYRSIHQICGHRIEFDDADHAHGVVYCRAEHEDGGKWIVMAIAYFDSYERREGEWYFVRRREKHWYAADWEERPAAPFTGWAAHATPPDLPQDFDSWTAFWAEEGEDSLARLTRQPIGG</sequence>
<comment type="caution">
    <text evidence="2">The sequence shown here is derived from an EMBL/GenBank/DDBJ whole genome shotgun (WGS) entry which is preliminary data.</text>
</comment>
<dbReference type="EMBL" id="JACIDT010000004">
    <property type="protein sequence ID" value="MBB3925918.1"/>
    <property type="molecule type" value="Genomic_DNA"/>
</dbReference>
<dbReference type="Proteomes" id="UP000571950">
    <property type="component" value="Unassembled WGS sequence"/>
</dbReference>
<accession>A0A7W6FPI4</accession>
<evidence type="ECO:0000313" key="2">
    <source>
        <dbReference type="EMBL" id="MBB3925918.1"/>
    </source>
</evidence>
<evidence type="ECO:0000259" key="1">
    <source>
        <dbReference type="Pfam" id="PF13577"/>
    </source>
</evidence>
<dbReference type="SUPFAM" id="SSF54427">
    <property type="entry name" value="NTF2-like"/>
    <property type="match status" value="1"/>
</dbReference>
<evidence type="ECO:0000313" key="3">
    <source>
        <dbReference type="Proteomes" id="UP000571950"/>
    </source>
</evidence>
<dbReference type="AlphaFoldDB" id="A0A7W6FPI4"/>
<name>A0A7W6FPI4_9SPHN</name>